<accession>A0A382Q185</accession>
<feature type="non-terminal residue" evidence="1">
    <location>
        <position position="55"/>
    </location>
</feature>
<protein>
    <submittedName>
        <fullName evidence="1">Uncharacterized protein</fullName>
    </submittedName>
</protein>
<dbReference type="EMBL" id="UINC01110570">
    <property type="protein sequence ID" value="SVC78162.1"/>
    <property type="molecule type" value="Genomic_DNA"/>
</dbReference>
<proteinExistence type="predicted"/>
<name>A0A382Q185_9ZZZZ</name>
<dbReference type="AlphaFoldDB" id="A0A382Q185"/>
<gene>
    <name evidence="1" type="ORF">METZ01_LOCUS331016</name>
</gene>
<sequence length="55" mass="6059">MAKEIAAVRFSVENVSTSRLKGTGIDVSTFELGVFSPIFYKKIESWSLGAAARYE</sequence>
<reference evidence="1" key="1">
    <citation type="submission" date="2018-05" db="EMBL/GenBank/DDBJ databases">
        <authorList>
            <person name="Lanie J.A."/>
            <person name="Ng W.-L."/>
            <person name="Kazmierczak K.M."/>
            <person name="Andrzejewski T.M."/>
            <person name="Davidsen T.M."/>
            <person name="Wayne K.J."/>
            <person name="Tettelin H."/>
            <person name="Glass J.I."/>
            <person name="Rusch D."/>
            <person name="Podicherti R."/>
            <person name="Tsui H.-C.T."/>
            <person name="Winkler M.E."/>
        </authorList>
    </citation>
    <scope>NUCLEOTIDE SEQUENCE</scope>
</reference>
<organism evidence="1">
    <name type="scientific">marine metagenome</name>
    <dbReference type="NCBI Taxonomy" id="408172"/>
    <lineage>
        <taxon>unclassified sequences</taxon>
        <taxon>metagenomes</taxon>
        <taxon>ecological metagenomes</taxon>
    </lineage>
</organism>
<evidence type="ECO:0000313" key="1">
    <source>
        <dbReference type="EMBL" id="SVC78162.1"/>
    </source>
</evidence>